<reference evidence="1 2" key="1">
    <citation type="journal article" date="2012" name="Science">
        <title>The Paleozoic origin of enzymatic lignin decomposition reconstructed from 31 fungal genomes.</title>
        <authorList>
            <person name="Floudas D."/>
            <person name="Binder M."/>
            <person name="Riley R."/>
            <person name="Barry K."/>
            <person name="Blanchette R.A."/>
            <person name="Henrissat B."/>
            <person name="Martinez A.T."/>
            <person name="Otillar R."/>
            <person name="Spatafora J.W."/>
            <person name="Yadav J.S."/>
            <person name="Aerts A."/>
            <person name="Benoit I."/>
            <person name="Boyd A."/>
            <person name="Carlson A."/>
            <person name="Copeland A."/>
            <person name="Coutinho P.M."/>
            <person name="de Vries R.P."/>
            <person name="Ferreira P."/>
            <person name="Findley K."/>
            <person name="Foster B."/>
            <person name="Gaskell J."/>
            <person name="Glotzer D."/>
            <person name="Gorecki P."/>
            <person name="Heitman J."/>
            <person name="Hesse C."/>
            <person name="Hori C."/>
            <person name="Igarashi K."/>
            <person name="Jurgens J.A."/>
            <person name="Kallen N."/>
            <person name="Kersten P."/>
            <person name="Kohler A."/>
            <person name="Kuees U."/>
            <person name="Kumar T.K.A."/>
            <person name="Kuo A."/>
            <person name="LaButti K."/>
            <person name="Larrondo L.F."/>
            <person name="Lindquist E."/>
            <person name="Ling A."/>
            <person name="Lombard V."/>
            <person name="Lucas S."/>
            <person name="Lundell T."/>
            <person name="Martin R."/>
            <person name="McLaughlin D.J."/>
            <person name="Morgenstern I."/>
            <person name="Morin E."/>
            <person name="Murat C."/>
            <person name="Nagy L.G."/>
            <person name="Nolan M."/>
            <person name="Ohm R.A."/>
            <person name="Patyshakuliyeva A."/>
            <person name="Rokas A."/>
            <person name="Ruiz-Duenas F.J."/>
            <person name="Sabat G."/>
            <person name="Salamov A."/>
            <person name="Samejima M."/>
            <person name="Schmutz J."/>
            <person name="Slot J.C."/>
            <person name="St John F."/>
            <person name="Stenlid J."/>
            <person name="Sun H."/>
            <person name="Sun S."/>
            <person name="Syed K."/>
            <person name="Tsang A."/>
            <person name="Wiebenga A."/>
            <person name="Young D."/>
            <person name="Pisabarro A."/>
            <person name="Eastwood D.C."/>
            <person name="Martin F."/>
            <person name="Cullen D."/>
            <person name="Grigoriev I.V."/>
            <person name="Hibbett D.S."/>
        </authorList>
    </citation>
    <scope>NUCLEOTIDE SEQUENCE [LARGE SCALE GENOMIC DNA]</scope>
    <source>
        <strain evidence="1 2">ATCC 11539</strain>
    </source>
</reference>
<dbReference type="OrthoDB" id="3249214at2759"/>
<dbReference type="KEGG" id="gtr:GLOTRDRAFT_135508"/>
<dbReference type="GeneID" id="19303338"/>
<dbReference type="eggNOG" id="ENOG502STW0">
    <property type="taxonomic scope" value="Eukaryota"/>
</dbReference>
<gene>
    <name evidence="1" type="ORF">GLOTRDRAFT_135508</name>
</gene>
<sequence length="383" mass="43643">MSRPSFLALPHELRELVAGDLDHPADLRALALTCRALYLLLVPAFLDYCAIRPFIHAPDLWHHLAAAPLLAAHVKHLLLCRRDYRLPRGFHPDDHVTRRSQQVYREGVLQLARALRNMSALLSFQFPPGIRGKNDEIWEALAESCPNLRELVLWDSSPYDFEHRPLYESKVFDLQDLSVFKLYEAAYAGSIIPPPTARLRHFLLNSPHLEELLLHFHFVDRRIAAPLDALFASAHWPRLRALELSSVSCRAETAAPFFRRHPAIEKISLFDDFYDRVDLALVEPGTLPRLRVFYGTVASLKALARARAPLQDVTLRWVLLNQEIVLALMRKFDAIKAGAREDDAEGWMVGIFEAVPRVILTDGSARVKAKMAEGKMSFQWESI</sequence>
<keyword evidence="2" id="KW-1185">Reference proteome</keyword>
<dbReference type="AlphaFoldDB" id="S7S4Q7"/>
<dbReference type="EMBL" id="KB469296">
    <property type="protein sequence ID" value="EPQ60909.1"/>
    <property type="molecule type" value="Genomic_DNA"/>
</dbReference>
<evidence type="ECO:0000313" key="2">
    <source>
        <dbReference type="Proteomes" id="UP000030669"/>
    </source>
</evidence>
<accession>S7S4Q7</accession>
<evidence type="ECO:0008006" key="3">
    <source>
        <dbReference type="Google" id="ProtNLM"/>
    </source>
</evidence>
<proteinExistence type="predicted"/>
<organism evidence="1 2">
    <name type="scientific">Gloeophyllum trabeum (strain ATCC 11539 / FP-39264 / Madison 617)</name>
    <name type="common">Brown rot fungus</name>
    <dbReference type="NCBI Taxonomy" id="670483"/>
    <lineage>
        <taxon>Eukaryota</taxon>
        <taxon>Fungi</taxon>
        <taxon>Dikarya</taxon>
        <taxon>Basidiomycota</taxon>
        <taxon>Agaricomycotina</taxon>
        <taxon>Agaricomycetes</taxon>
        <taxon>Gloeophyllales</taxon>
        <taxon>Gloeophyllaceae</taxon>
        <taxon>Gloeophyllum</taxon>
    </lineage>
</organism>
<dbReference type="HOGENOM" id="CLU_046444_1_0_1"/>
<dbReference type="SUPFAM" id="SSF52047">
    <property type="entry name" value="RNI-like"/>
    <property type="match status" value="1"/>
</dbReference>
<dbReference type="STRING" id="670483.S7S4Q7"/>
<dbReference type="RefSeq" id="XP_007861207.1">
    <property type="nucleotide sequence ID" value="XM_007863016.1"/>
</dbReference>
<name>S7S4Q7_GLOTA</name>
<dbReference type="OMA" id="EVHICER"/>
<evidence type="ECO:0000313" key="1">
    <source>
        <dbReference type="EMBL" id="EPQ60909.1"/>
    </source>
</evidence>
<dbReference type="Proteomes" id="UP000030669">
    <property type="component" value="Unassembled WGS sequence"/>
</dbReference>
<protein>
    <recommendedName>
        <fullName evidence="3">F-box domain-containing protein</fullName>
    </recommendedName>
</protein>